<protein>
    <submittedName>
        <fullName evidence="5">Peroxiredoxin</fullName>
    </submittedName>
</protein>
<evidence type="ECO:0000313" key="5">
    <source>
        <dbReference type="EMBL" id="SKA19999.1"/>
    </source>
</evidence>
<dbReference type="InterPro" id="IPR013766">
    <property type="entry name" value="Thioredoxin_domain"/>
</dbReference>
<dbReference type="InterPro" id="IPR024706">
    <property type="entry name" value="Peroxiredoxin_AhpC-typ"/>
</dbReference>
<dbReference type="PIRSF" id="PIRSF000239">
    <property type="entry name" value="AHPC"/>
    <property type="match status" value="1"/>
</dbReference>
<dbReference type="InterPro" id="IPR050455">
    <property type="entry name" value="Tpx_Peroxidase_subfamily"/>
</dbReference>
<feature type="active site" description="Cysteine sulfenic acid (-SOH) intermediate; for peroxidase activity" evidence="3">
    <location>
        <position position="45"/>
    </location>
</feature>
<dbReference type="PANTHER" id="PTHR43110:SF1">
    <property type="entry name" value="THIOL PEROXIDASE"/>
    <property type="match status" value="1"/>
</dbReference>
<evidence type="ECO:0000256" key="1">
    <source>
        <dbReference type="ARBA" id="ARBA00023002"/>
    </source>
</evidence>
<keyword evidence="6" id="KW-1185">Reference proteome</keyword>
<evidence type="ECO:0000259" key="4">
    <source>
        <dbReference type="PROSITE" id="PS51352"/>
    </source>
</evidence>
<dbReference type="STRING" id="413434.SAMN04488132_11540"/>
<dbReference type="AlphaFoldDB" id="A0A1T4RVH3"/>
<dbReference type="Gene3D" id="3.40.30.10">
    <property type="entry name" value="Glutaredoxin"/>
    <property type="match status" value="1"/>
</dbReference>
<accession>A0A1T4RVH3</accession>
<dbReference type="InterPro" id="IPR000866">
    <property type="entry name" value="AhpC/TSA"/>
</dbReference>
<proteinExistence type="predicted"/>
<dbReference type="Pfam" id="PF00578">
    <property type="entry name" value="AhpC-TSA"/>
    <property type="match status" value="1"/>
</dbReference>
<evidence type="ECO:0000313" key="6">
    <source>
        <dbReference type="Proteomes" id="UP000190888"/>
    </source>
</evidence>
<dbReference type="InterPro" id="IPR036249">
    <property type="entry name" value="Thioredoxin-like_sf"/>
</dbReference>
<keyword evidence="2" id="KW-0676">Redox-active center</keyword>
<dbReference type="PROSITE" id="PS51352">
    <property type="entry name" value="THIOREDOXIN_2"/>
    <property type="match status" value="1"/>
</dbReference>
<dbReference type="SUPFAM" id="SSF52833">
    <property type="entry name" value="Thioredoxin-like"/>
    <property type="match status" value="1"/>
</dbReference>
<keyword evidence="1" id="KW-0560">Oxidoreductase</keyword>
<dbReference type="GO" id="GO:0016491">
    <property type="term" value="F:oxidoreductase activity"/>
    <property type="evidence" value="ECO:0007669"/>
    <property type="project" value="UniProtKB-KW"/>
</dbReference>
<evidence type="ECO:0000256" key="3">
    <source>
        <dbReference type="PIRSR" id="PIRSR000239-1"/>
    </source>
</evidence>
<dbReference type="EMBL" id="FUWH01000015">
    <property type="protein sequence ID" value="SKA19999.1"/>
    <property type="molecule type" value="Genomic_DNA"/>
</dbReference>
<dbReference type="Proteomes" id="UP000190888">
    <property type="component" value="Unassembled WGS sequence"/>
</dbReference>
<organism evidence="5 6">
    <name type="scientific">Sediminibacterium ginsengisoli</name>
    <dbReference type="NCBI Taxonomy" id="413434"/>
    <lineage>
        <taxon>Bacteria</taxon>
        <taxon>Pseudomonadati</taxon>
        <taxon>Bacteroidota</taxon>
        <taxon>Chitinophagia</taxon>
        <taxon>Chitinophagales</taxon>
        <taxon>Chitinophagaceae</taxon>
        <taxon>Sediminibacterium</taxon>
    </lineage>
</organism>
<dbReference type="RefSeq" id="WP_078832840.1">
    <property type="nucleotide sequence ID" value="NZ_FUWH01000015.1"/>
</dbReference>
<dbReference type="OrthoDB" id="9809746at2"/>
<reference evidence="5 6" key="1">
    <citation type="submission" date="2017-02" db="EMBL/GenBank/DDBJ databases">
        <authorList>
            <person name="Peterson S.W."/>
        </authorList>
    </citation>
    <scope>NUCLEOTIDE SEQUENCE [LARGE SCALE GENOMIC DNA]</scope>
    <source>
        <strain evidence="5 6">DSM 22335</strain>
    </source>
</reference>
<feature type="domain" description="Thioredoxin" evidence="4">
    <location>
        <begin position="3"/>
        <end position="157"/>
    </location>
</feature>
<name>A0A1T4RVH3_9BACT</name>
<sequence>MPIQTGQSAPDFSLFDTDKNKVTLSEQKGKNVLILFFPLAFTGVCTAELCNIRDNIAVYNQANAQVYGISVDSIFSLGKFKAEQQLNFPLLSDFNKEAAKAFDVLYETFPAFEMQGVSKRAAFIIDKNGTVQYAEICPTPGDLPDFEAINKVLAGLN</sequence>
<gene>
    <name evidence="5" type="ORF">SAMN04488132_11540</name>
</gene>
<dbReference type="PANTHER" id="PTHR43110">
    <property type="entry name" value="THIOL PEROXIDASE"/>
    <property type="match status" value="1"/>
</dbReference>
<dbReference type="GO" id="GO:0016209">
    <property type="term" value="F:antioxidant activity"/>
    <property type="evidence" value="ECO:0007669"/>
    <property type="project" value="InterPro"/>
</dbReference>
<evidence type="ECO:0000256" key="2">
    <source>
        <dbReference type="ARBA" id="ARBA00023284"/>
    </source>
</evidence>